<comment type="subcellular location">
    <subcellularLocation>
        <location evidence="1">Cell outer membrane</location>
    </subcellularLocation>
</comment>
<evidence type="ECO:0000259" key="4">
    <source>
        <dbReference type="Pfam" id="PF13505"/>
    </source>
</evidence>
<keyword evidence="2 3" id="KW-0732">Signal</keyword>
<name>A0A1D9LH65_9NEIS</name>
<dbReference type="STRING" id="1108595.BKX93_11590"/>
<dbReference type="Gene3D" id="2.40.160.20">
    <property type="match status" value="1"/>
</dbReference>
<dbReference type="GeneID" id="68841852"/>
<dbReference type="AlphaFoldDB" id="A0A1D9LH65"/>
<evidence type="ECO:0000256" key="3">
    <source>
        <dbReference type="SAM" id="SignalP"/>
    </source>
</evidence>
<dbReference type="KEGG" id="cvc:BKX93_11590"/>
<gene>
    <name evidence="5" type="ORF">BKX93_11590</name>
</gene>
<dbReference type="InterPro" id="IPR027385">
    <property type="entry name" value="Beta-barrel_OMP"/>
</dbReference>
<dbReference type="EMBL" id="CP017707">
    <property type="protein sequence ID" value="AOZ50564.1"/>
    <property type="molecule type" value="Genomic_DNA"/>
</dbReference>
<dbReference type="SUPFAM" id="SSF56925">
    <property type="entry name" value="OMPA-like"/>
    <property type="match status" value="1"/>
</dbReference>
<reference evidence="5 6" key="1">
    <citation type="submission" date="2016-10" db="EMBL/GenBank/DDBJ databases">
        <title>Chromobacterium muskegensis sp. nov., an insecticidal bacterium isolated from Sphagnum bogs.</title>
        <authorList>
            <person name="Sparks M.E."/>
            <person name="Blackburn M.B."/>
            <person name="Gundersen-Rindal D.E."/>
            <person name="Mitchell A."/>
            <person name="Farrar R."/>
            <person name="Kuhar D."/>
        </authorList>
    </citation>
    <scope>NUCLEOTIDE SEQUENCE [LARGE SCALE GENOMIC DNA]</scope>
    <source>
        <strain evidence="5 6">21-1</strain>
    </source>
</reference>
<accession>A0A1D9LH65</accession>
<evidence type="ECO:0000313" key="5">
    <source>
        <dbReference type="EMBL" id="AOZ50564.1"/>
    </source>
</evidence>
<dbReference type="Pfam" id="PF13505">
    <property type="entry name" value="OMP_b-brl"/>
    <property type="match status" value="1"/>
</dbReference>
<protein>
    <recommendedName>
        <fullName evidence="4">Outer membrane protein beta-barrel domain-containing protein</fullName>
    </recommendedName>
</protein>
<dbReference type="InterPro" id="IPR011250">
    <property type="entry name" value="OMP/PagP_B-barrel"/>
</dbReference>
<feature type="signal peptide" evidence="3">
    <location>
        <begin position="1"/>
        <end position="19"/>
    </location>
</feature>
<dbReference type="GO" id="GO:0009279">
    <property type="term" value="C:cell outer membrane"/>
    <property type="evidence" value="ECO:0007669"/>
    <property type="project" value="UniProtKB-SubCell"/>
</dbReference>
<organism evidence="5 6">
    <name type="scientific">Chromobacterium vaccinii</name>
    <dbReference type="NCBI Taxonomy" id="1108595"/>
    <lineage>
        <taxon>Bacteria</taxon>
        <taxon>Pseudomonadati</taxon>
        <taxon>Pseudomonadota</taxon>
        <taxon>Betaproteobacteria</taxon>
        <taxon>Neisseriales</taxon>
        <taxon>Chromobacteriaceae</taxon>
        <taxon>Chromobacterium</taxon>
    </lineage>
</organism>
<proteinExistence type="predicted"/>
<dbReference type="RefSeq" id="WP_070979901.1">
    <property type="nucleotide sequence ID" value="NZ_CP017707.1"/>
</dbReference>
<evidence type="ECO:0000313" key="6">
    <source>
        <dbReference type="Proteomes" id="UP000178776"/>
    </source>
</evidence>
<dbReference type="Proteomes" id="UP000178776">
    <property type="component" value="Chromosome"/>
</dbReference>
<evidence type="ECO:0000256" key="2">
    <source>
        <dbReference type="ARBA" id="ARBA00022729"/>
    </source>
</evidence>
<feature type="domain" description="Outer membrane protein beta-barrel" evidence="4">
    <location>
        <begin position="8"/>
        <end position="200"/>
    </location>
</feature>
<sequence>MKHIIIASVLSLSALTAHAADNGAYVFGNLGYNASKMKMFGDTGGVQLQNNKAGGASWEIGAGYRISPYLATELSYADFGKMQGDIATPRGTLTPSIALRAERVAVLGILPVADNLEVFGKLSLNNVHADTKLQGPAGAISEKKSNVKAGVGFGASYAVNKSLSVRGEYEYIAARYQAGDDAGLKTNGINLFKAGLSYQF</sequence>
<feature type="chain" id="PRO_5009443220" description="Outer membrane protein beta-barrel domain-containing protein" evidence="3">
    <location>
        <begin position="20"/>
        <end position="200"/>
    </location>
</feature>
<evidence type="ECO:0000256" key="1">
    <source>
        <dbReference type="ARBA" id="ARBA00004442"/>
    </source>
</evidence>